<comment type="caution">
    <text evidence="1">The sequence shown here is derived from an EMBL/GenBank/DDBJ whole genome shotgun (WGS) entry which is preliminary data.</text>
</comment>
<organism evidence="1 2">
    <name type="scientific">Vibrio genomosp. F10 str. ZF-129</name>
    <dbReference type="NCBI Taxonomy" id="1187848"/>
    <lineage>
        <taxon>Bacteria</taxon>
        <taxon>Pseudomonadati</taxon>
        <taxon>Pseudomonadota</taxon>
        <taxon>Gammaproteobacteria</taxon>
        <taxon>Vibrionales</taxon>
        <taxon>Vibrionaceae</taxon>
        <taxon>Vibrio</taxon>
    </lineage>
</organism>
<reference evidence="1 2" key="1">
    <citation type="journal article" date="2012" name="Science">
        <title>Ecological populations of bacteria act as socially cohesive units of antibiotic production and resistance.</title>
        <authorList>
            <person name="Cordero O.X."/>
            <person name="Wildschutte H."/>
            <person name="Kirkup B."/>
            <person name="Proehl S."/>
            <person name="Ngo L."/>
            <person name="Hussain F."/>
            <person name="Le Roux F."/>
            <person name="Mincer T."/>
            <person name="Polz M.F."/>
        </authorList>
    </citation>
    <scope>NUCLEOTIDE SEQUENCE [LARGE SCALE GENOMIC DNA]</scope>
    <source>
        <strain evidence="1 2">ZF-129</strain>
    </source>
</reference>
<proteinExistence type="predicted"/>
<dbReference type="EMBL" id="AJYQ02000137">
    <property type="protein sequence ID" value="OEE30729.1"/>
    <property type="molecule type" value="Genomic_DNA"/>
</dbReference>
<dbReference type="RefSeq" id="WP_017041885.1">
    <property type="nucleotide sequence ID" value="NZ_AJYQ02000137.1"/>
</dbReference>
<accession>A0A1E5B9Y7</accession>
<dbReference type="Proteomes" id="UP000094741">
    <property type="component" value="Unassembled WGS sequence"/>
</dbReference>
<dbReference type="OrthoDB" id="5893763at2"/>
<dbReference type="eggNOG" id="ENOG5031N8R">
    <property type="taxonomic scope" value="Bacteria"/>
</dbReference>
<evidence type="ECO:0000313" key="1">
    <source>
        <dbReference type="EMBL" id="OEE30729.1"/>
    </source>
</evidence>
<dbReference type="AlphaFoldDB" id="A0A1E5B9Y7"/>
<name>A0A1E5B9Y7_9VIBR</name>
<dbReference type="STRING" id="1187848.A1QO_15465"/>
<protein>
    <recommendedName>
        <fullName evidence="3">Head completion/stabilization protein</fullName>
    </recommendedName>
</protein>
<dbReference type="Pfam" id="PF05926">
    <property type="entry name" value="Phage_GPL"/>
    <property type="match status" value="1"/>
</dbReference>
<dbReference type="InterPro" id="IPR009225">
    <property type="entry name" value="Phage_head_completion_GpL"/>
</dbReference>
<evidence type="ECO:0000313" key="2">
    <source>
        <dbReference type="Proteomes" id="UP000094741"/>
    </source>
</evidence>
<evidence type="ECO:0008006" key="3">
    <source>
        <dbReference type="Google" id="ProtNLM"/>
    </source>
</evidence>
<sequence length="150" mass="16899">MAEYVGNKNDIYDSELPASGKYPALKVSEFQSLFHFQSNETEAGILHHAKVSRVKVHSELKDTLEPFANLAELSQARFDDEESGETLYKQAVFALTAAQLISTQMSGDATKDAAERQEALTDKKEECEVQYRQAVDMLIHGEETYCFERV</sequence>
<gene>
    <name evidence="1" type="ORF">A1QO_15465</name>
</gene>